<evidence type="ECO:0000313" key="1">
    <source>
        <dbReference type="EMBL" id="KAF2888291.1"/>
    </source>
</evidence>
<comment type="caution">
    <text evidence="1">The sequence shown here is derived from an EMBL/GenBank/DDBJ whole genome shotgun (WGS) entry which is preliminary data.</text>
</comment>
<protein>
    <submittedName>
        <fullName evidence="1">Uncharacterized protein</fullName>
    </submittedName>
</protein>
<proteinExistence type="predicted"/>
<evidence type="ECO:0000313" key="2">
    <source>
        <dbReference type="Proteomes" id="UP000801492"/>
    </source>
</evidence>
<dbReference type="EMBL" id="VTPC01078499">
    <property type="protein sequence ID" value="KAF2888291.1"/>
    <property type="molecule type" value="Genomic_DNA"/>
</dbReference>
<reference evidence="1" key="1">
    <citation type="submission" date="2019-08" db="EMBL/GenBank/DDBJ databases">
        <title>The genome of the North American firefly Photinus pyralis.</title>
        <authorList>
            <consortium name="Photinus pyralis genome working group"/>
            <person name="Fallon T.R."/>
            <person name="Sander Lower S.E."/>
            <person name="Weng J.-K."/>
        </authorList>
    </citation>
    <scope>NUCLEOTIDE SEQUENCE</scope>
    <source>
        <strain evidence="1">TRF0915ILg1</strain>
        <tissue evidence="1">Whole body</tissue>
    </source>
</reference>
<keyword evidence="2" id="KW-1185">Reference proteome</keyword>
<dbReference type="AlphaFoldDB" id="A0A8K0CMG9"/>
<gene>
    <name evidence="1" type="ORF">ILUMI_17880</name>
</gene>
<dbReference type="OrthoDB" id="8191755at2759"/>
<accession>A0A8K0CMG9</accession>
<organism evidence="1 2">
    <name type="scientific">Ignelater luminosus</name>
    <name type="common">Cucubano</name>
    <name type="synonym">Pyrophorus luminosus</name>
    <dbReference type="NCBI Taxonomy" id="2038154"/>
    <lineage>
        <taxon>Eukaryota</taxon>
        <taxon>Metazoa</taxon>
        <taxon>Ecdysozoa</taxon>
        <taxon>Arthropoda</taxon>
        <taxon>Hexapoda</taxon>
        <taxon>Insecta</taxon>
        <taxon>Pterygota</taxon>
        <taxon>Neoptera</taxon>
        <taxon>Endopterygota</taxon>
        <taxon>Coleoptera</taxon>
        <taxon>Polyphaga</taxon>
        <taxon>Elateriformia</taxon>
        <taxon>Elateroidea</taxon>
        <taxon>Elateridae</taxon>
        <taxon>Agrypninae</taxon>
        <taxon>Pyrophorini</taxon>
        <taxon>Ignelater</taxon>
    </lineage>
</organism>
<sequence length="131" mass="14729">MTAFNKEEVTLFFKNLEDIMEKHQFTASKIYNKDESGIRTVQDHGIMIAEKRQKRVGLQAMEGKEYNCHCSVSAAGSYIPPIFIQARQCHLGCPKMVQLKLLTIAPKMVGQITAICDMAQTLCEVCKIVFG</sequence>
<dbReference type="Proteomes" id="UP000801492">
    <property type="component" value="Unassembled WGS sequence"/>
</dbReference>
<name>A0A8K0CMG9_IGNLU</name>